<keyword evidence="2" id="KW-0963">Cytoplasm</keyword>
<keyword evidence="4" id="KW-0012">Acyltransferase</keyword>
<organism evidence="6 7">
    <name type="scientific">Pavo cristatus</name>
    <name type="common">Indian peafowl</name>
    <name type="synonym">Blue peafowl</name>
    <dbReference type="NCBI Taxonomy" id="9049"/>
    <lineage>
        <taxon>Eukaryota</taxon>
        <taxon>Metazoa</taxon>
        <taxon>Chordata</taxon>
        <taxon>Craniata</taxon>
        <taxon>Vertebrata</taxon>
        <taxon>Euteleostomi</taxon>
        <taxon>Archelosauria</taxon>
        <taxon>Archosauria</taxon>
        <taxon>Dinosauria</taxon>
        <taxon>Saurischia</taxon>
        <taxon>Theropoda</taxon>
        <taxon>Coelurosauria</taxon>
        <taxon>Aves</taxon>
        <taxon>Neognathae</taxon>
        <taxon>Galloanserae</taxon>
        <taxon>Galliformes</taxon>
        <taxon>Phasianidae</taxon>
        <taxon>Phasianinae</taxon>
        <taxon>Pavo</taxon>
    </lineage>
</organism>
<evidence type="ECO:0000313" key="6">
    <source>
        <dbReference type="Ensembl" id="ENSPSTP00000021536.1"/>
    </source>
</evidence>
<reference evidence="6" key="2">
    <citation type="submission" date="2025-09" db="UniProtKB">
        <authorList>
            <consortium name="Ensembl"/>
        </authorList>
    </citation>
    <scope>IDENTIFICATION</scope>
</reference>
<dbReference type="GO" id="GO:0016787">
    <property type="term" value="F:hydrolase activity"/>
    <property type="evidence" value="ECO:0007669"/>
    <property type="project" value="TreeGrafter"/>
</dbReference>
<dbReference type="PANTHER" id="PTHR46197:SF2">
    <property type="entry name" value="PROTEIN-LYSINE DEACYLASE ABHD14B-RELATED"/>
    <property type="match status" value="1"/>
</dbReference>
<dbReference type="PANTHER" id="PTHR46197">
    <property type="entry name" value="PROTEIN ABHD14B-LIKE"/>
    <property type="match status" value="1"/>
</dbReference>
<sequence>ARQAAPPLPPPPAAFGPGRCSEAWAGLGAGQSLFYREARPQQAPRLNVLLLHGIRFSSDTWLQLRTLALLADAGHRAVAIDLPGKAWPRARGDGAVAAVVEALGLAPAVLVSPSLSGMYSLPFLFQHGHLLKAYVPVAPICTEKFEAEQYARVETPTLIVYGDQDVELGQVSLSNLRHLARHQVLVLQGAGHACYLDKPEEWHRGLLAFLQQLE</sequence>
<protein>
    <recommendedName>
        <fullName evidence="8">Abhydrolase domain containing 14B</fullName>
    </recommendedName>
</protein>
<comment type="similarity">
    <text evidence="5">Belongs to the AB hydrolase superfamily. ABHD14 family.</text>
</comment>
<evidence type="ECO:0000313" key="7">
    <source>
        <dbReference type="Proteomes" id="UP000694428"/>
    </source>
</evidence>
<accession>A0A8C9FVR8</accession>
<evidence type="ECO:0000256" key="2">
    <source>
        <dbReference type="ARBA" id="ARBA00022490"/>
    </source>
</evidence>
<evidence type="ECO:0000256" key="4">
    <source>
        <dbReference type="ARBA" id="ARBA00023315"/>
    </source>
</evidence>
<dbReference type="Proteomes" id="UP000694428">
    <property type="component" value="Unplaced"/>
</dbReference>
<evidence type="ECO:0000256" key="3">
    <source>
        <dbReference type="ARBA" id="ARBA00022679"/>
    </source>
</evidence>
<proteinExistence type="inferred from homology"/>
<evidence type="ECO:0000256" key="1">
    <source>
        <dbReference type="ARBA" id="ARBA00004496"/>
    </source>
</evidence>
<dbReference type="AlphaFoldDB" id="A0A8C9FVR8"/>
<dbReference type="Gene3D" id="3.40.50.1820">
    <property type="entry name" value="alpha/beta hydrolase"/>
    <property type="match status" value="1"/>
</dbReference>
<keyword evidence="3" id="KW-0808">Transferase</keyword>
<keyword evidence="7" id="KW-1185">Reference proteome</keyword>
<dbReference type="GO" id="GO:0045944">
    <property type="term" value="P:positive regulation of transcription by RNA polymerase II"/>
    <property type="evidence" value="ECO:0007669"/>
    <property type="project" value="TreeGrafter"/>
</dbReference>
<dbReference type="SUPFAM" id="SSF53474">
    <property type="entry name" value="alpha/beta-Hydrolases"/>
    <property type="match status" value="1"/>
</dbReference>
<dbReference type="Ensembl" id="ENSPSTT00000022609.1">
    <property type="protein sequence ID" value="ENSPSTP00000021536.1"/>
    <property type="gene ID" value="ENSPSTG00000015712.1"/>
</dbReference>
<name>A0A8C9FVR8_PAVCR</name>
<dbReference type="GO" id="GO:0016746">
    <property type="term" value="F:acyltransferase activity"/>
    <property type="evidence" value="ECO:0007669"/>
    <property type="project" value="UniProtKB-KW"/>
</dbReference>
<reference evidence="6" key="1">
    <citation type="submission" date="2025-08" db="UniProtKB">
        <authorList>
            <consortium name="Ensembl"/>
        </authorList>
    </citation>
    <scope>IDENTIFICATION</scope>
</reference>
<dbReference type="GO" id="GO:0005737">
    <property type="term" value="C:cytoplasm"/>
    <property type="evidence" value="ECO:0007669"/>
    <property type="project" value="UniProtKB-SubCell"/>
</dbReference>
<comment type="subcellular location">
    <subcellularLocation>
        <location evidence="1">Cytoplasm</location>
    </subcellularLocation>
</comment>
<evidence type="ECO:0008006" key="8">
    <source>
        <dbReference type="Google" id="ProtNLM"/>
    </source>
</evidence>
<evidence type="ECO:0000256" key="5">
    <source>
        <dbReference type="ARBA" id="ARBA00037942"/>
    </source>
</evidence>
<dbReference type="InterPro" id="IPR029058">
    <property type="entry name" value="AB_hydrolase_fold"/>
</dbReference>
<dbReference type="FunFam" id="3.40.50.1820:FF:000077">
    <property type="entry name" value="Abhydrolase domain containing 14B"/>
    <property type="match status" value="1"/>
</dbReference>